<evidence type="ECO:0000256" key="1">
    <source>
        <dbReference type="SAM" id="MobiDB-lite"/>
    </source>
</evidence>
<comment type="caution">
    <text evidence="2">The sequence shown here is derived from an EMBL/GenBank/DDBJ whole genome shotgun (WGS) entry which is preliminary data.</text>
</comment>
<evidence type="ECO:0000313" key="3">
    <source>
        <dbReference type="Proteomes" id="UP000324222"/>
    </source>
</evidence>
<evidence type="ECO:0000313" key="2">
    <source>
        <dbReference type="EMBL" id="MPC78035.1"/>
    </source>
</evidence>
<dbReference type="AlphaFoldDB" id="A0A5B7I7C5"/>
<keyword evidence="3" id="KW-1185">Reference proteome</keyword>
<accession>A0A5B7I7C5</accession>
<proteinExistence type="predicted"/>
<feature type="region of interest" description="Disordered" evidence="1">
    <location>
        <begin position="40"/>
        <end position="72"/>
    </location>
</feature>
<feature type="compositionally biased region" description="Basic residues" evidence="1">
    <location>
        <begin position="41"/>
        <end position="51"/>
    </location>
</feature>
<organism evidence="2 3">
    <name type="scientific">Portunus trituberculatus</name>
    <name type="common">Swimming crab</name>
    <name type="synonym">Neptunus trituberculatus</name>
    <dbReference type="NCBI Taxonomy" id="210409"/>
    <lineage>
        <taxon>Eukaryota</taxon>
        <taxon>Metazoa</taxon>
        <taxon>Ecdysozoa</taxon>
        <taxon>Arthropoda</taxon>
        <taxon>Crustacea</taxon>
        <taxon>Multicrustacea</taxon>
        <taxon>Malacostraca</taxon>
        <taxon>Eumalacostraca</taxon>
        <taxon>Eucarida</taxon>
        <taxon>Decapoda</taxon>
        <taxon>Pleocyemata</taxon>
        <taxon>Brachyura</taxon>
        <taxon>Eubrachyura</taxon>
        <taxon>Portunoidea</taxon>
        <taxon>Portunidae</taxon>
        <taxon>Portuninae</taxon>
        <taxon>Portunus</taxon>
    </lineage>
</organism>
<reference evidence="2 3" key="1">
    <citation type="submission" date="2019-05" db="EMBL/GenBank/DDBJ databases">
        <title>Another draft genome of Portunus trituberculatus and its Hox gene families provides insights of decapod evolution.</title>
        <authorList>
            <person name="Jeong J.-H."/>
            <person name="Song I."/>
            <person name="Kim S."/>
            <person name="Choi T."/>
            <person name="Kim D."/>
            <person name="Ryu S."/>
            <person name="Kim W."/>
        </authorList>
    </citation>
    <scope>NUCLEOTIDE SEQUENCE [LARGE SCALE GENOMIC DNA]</scope>
    <source>
        <tissue evidence="2">Muscle</tissue>
    </source>
</reference>
<feature type="region of interest" description="Disordered" evidence="1">
    <location>
        <begin position="88"/>
        <end position="110"/>
    </location>
</feature>
<gene>
    <name evidence="2" type="ORF">E2C01_072508</name>
</gene>
<name>A0A5B7I7C5_PORTR</name>
<feature type="compositionally biased region" description="Polar residues" evidence="1">
    <location>
        <begin position="92"/>
        <end position="110"/>
    </location>
</feature>
<dbReference type="Proteomes" id="UP000324222">
    <property type="component" value="Unassembled WGS sequence"/>
</dbReference>
<dbReference type="EMBL" id="VSRR010047411">
    <property type="protein sequence ID" value="MPC78035.1"/>
    <property type="molecule type" value="Genomic_DNA"/>
</dbReference>
<feature type="compositionally biased region" description="Basic and acidic residues" evidence="1">
    <location>
        <begin position="62"/>
        <end position="72"/>
    </location>
</feature>
<sequence>MTYQGKIRQVFVSCYLCGVLANWRLQVLLLQVFSFMCSPGARKRRKGKGRRSVSGECYGGGAERHREKQRERNIGTLHGLRNLAKFPLAPSGVNTSNCDTSQPVSQFPGD</sequence>
<protein>
    <submittedName>
        <fullName evidence="2">Uncharacterized protein</fullName>
    </submittedName>
</protein>